<evidence type="ECO:0000256" key="2">
    <source>
        <dbReference type="ARBA" id="ARBA00022801"/>
    </source>
</evidence>
<dbReference type="Gene3D" id="2.60.120.200">
    <property type="match status" value="1"/>
</dbReference>
<reference evidence="6 7" key="1">
    <citation type="journal article" date="2020" name="ISME J.">
        <title>Uncovering the hidden diversity of litter-decomposition mechanisms in mushroom-forming fungi.</title>
        <authorList>
            <person name="Floudas D."/>
            <person name="Bentzer J."/>
            <person name="Ahren D."/>
            <person name="Johansson T."/>
            <person name="Persson P."/>
            <person name="Tunlid A."/>
        </authorList>
    </citation>
    <scope>NUCLEOTIDE SEQUENCE [LARGE SCALE GENOMIC DNA]</scope>
    <source>
        <strain evidence="6 7">CBS 175.51</strain>
    </source>
</reference>
<dbReference type="InterPro" id="IPR000757">
    <property type="entry name" value="Beta-glucanase-like"/>
</dbReference>
<sequence>MHTTANCQRNPLVSVGERSSQWHRLEYKRSCVRRSESLVYSKMPRYLCILAYIACFFSVTRVLGATYSLSDNVLGNGFYDAFKWETIDDPTHGRVKYVDQGTSRSQNLTYASGDTFILRTDFKTYLNNGEPGRQSVRIISKRTYTTHVAVFDVRHMPQGCGTWPAIWETAEGNWPYSGEVDIVEGVNDQAPNAASLHTGPGCSMPPAGRDQTGTNGQLDCNALVNGNTGCGVTLSERNSYGPSFNNNGGGWYALERNNNFIKVWFWPRNSGSVPSDVRNGAQRINTDGWGTPAAHFPNTQCNIAQHFDAHSIIINLTLCGDWAGNVYEQSGCPSSCVDYVNNNPSGFRDAYFDFAAMRVYQ</sequence>
<protein>
    <recommendedName>
        <fullName evidence="5">GH16 domain-containing protein</fullName>
    </recommendedName>
</protein>
<gene>
    <name evidence="6" type="ORF">D9611_001176</name>
</gene>
<evidence type="ECO:0000313" key="6">
    <source>
        <dbReference type="EMBL" id="KAF5341824.1"/>
    </source>
</evidence>
<organism evidence="6 7">
    <name type="scientific">Ephemerocybe angulata</name>
    <dbReference type="NCBI Taxonomy" id="980116"/>
    <lineage>
        <taxon>Eukaryota</taxon>
        <taxon>Fungi</taxon>
        <taxon>Dikarya</taxon>
        <taxon>Basidiomycota</taxon>
        <taxon>Agaricomycotina</taxon>
        <taxon>Agaricomycetes</taxon>
        <taxon>Agaricomycetidae</taxon>
        <taxon>Agaricales</taxon>
        <taxon>Agaricineae</taxon>
        <taxon>Psathyrellaceae</taxon>
        <taxon>Ephemerocybe</taxon>
    </lineage>
</organism>
<proteinExistence type="inferred from homology"/>
<evidence type="ECO:0000313" key="7">
    <source>
        <dbReference type="Proteomes" id="UP000541558"/>
    </source>
</evidence>
<keyword evidence="3" id="KW-0326">Glycosidase</keyword>
<feature type="transmembrane region" description="Helical" evidence="4">
    <location>
        <begin position="43"/>
        <end position="64"/>
    </location>
</feature>
<feature type="domain" description="GH16" evidence="5">
    <location>
        <begin position="60"/>
        <end position="331"/>
    </location>
</feature>
<keyword evidence="4" id="KW-0812">Transmembrane</keyword>
<keyword evidence="2" id="KW-0378">Hydrolase</keyword>
<keyword evidence="4" id="KW-0472">Membrane</keyword>
<dbReference type="EMBL" id="JAACJK010000001">
    <property type="protein sequence ID" value="KAF5341824.1"/>
    <property type="molecule type" value="Genomic_DNA"/>
</dbReference>
<dbReference type="SUPFAM" id="SSF49899">
    <property type="entry name" value="Concanavalin A-like lectins/glucanases"/>
    <property type="match status" value="1"/>
</dbReference>
<dbReference type="GO" id="GO:0009251">
    <property type="term" value="P:glucan catabolic process"/>
    <property type="evidence" value="ECO:0007669"/>
    <property type="project" value="TreeGrafter"/>
</dbReference>
<dbReference type="InterPro" id="IPR013320">
    <property type="entry name" value="ConA-like_dom_sf"/>
</dbReference>
<dbReference type="CDD" id="cd02181">
    <property type="entry name" value="GH16_fungal_Lam16A_glucanase"/>
    <property type="match status" value="1"/>
</dbReference>
<dbReference type="PROSITE" id="PS51762">
    <property type="entry name" value="GH16_2"/>
    <property type="match status" value="1"/>
</dbReference>
<accession>A0A8H5CHK2</accession>
<dbReference type="AlphaFoldDB" id="A0A8H5CHK2"/>
<name>A0A8H5CHK2_9AGAR</name>
<comment type="caution">
    <text evidence="6">The sequence shown here is derived from an EMBL/GenBank/DDBJ whole genome shotgun (WGS) entry which is preliminary data.</text>
</comment>
<comment type="similarity">
    <text evidence="1">Belongs to the glycosyl hydrolase 16 family.</text>
</comment>
<dbReference type="FunFam" id="2.60.120.200:FF:000114">
    <property type="entry name" value="Probable endo-1,3(4)-beta-glucanase NFIA_089530"/>
    <property type="match status" value="1"/>
</dbReference>
<dbReference type="Proteomes" id="UP000541558">
    <property type="component" value="Unassembled WGS sequence"/>
</dbReference>
<evidence type="ECO:0000259" key="5">
    <source>
        <dbReference type="PROSITE" id="PS51762"/>
    </source>
</evidence>
<evidence type="ECO:0000256" key="1">
    <source>
        <dbReference type="ARBA" id="ARBA00006865"/>
    </source>
</evidence>
<dbReference type="PANTHER" id="PTHR10963">
    <property type="entry name" value="GLYCOSYL HYDROLASE-RELATED"/>
    <property type="match status" value="1"/>
</dbReference>
<dbReference type="InterPro" id="IPR050546">
    <property type="entry name" value="Glycosyl_Hydrlase_16"/>
</dbReference>
<evidence type="ECO:0000256" key="3">
    <source>
        <dbReference type="ARBA" id="ARBA00023295"/>
    </source>
</evidence>
<dbReference type="PANTHER" id="PTHR10963:SF24">
    <property type="entry name" value="GLYCOSIDASE C21B10.07-RELATED"/>
    <property type="match status" value="1"/>
</dbReference>
<keyword evidence="4" id="KW-1133">Transmembrane helix</keyword>
<keyword evidence="7" id="KW-1185">Reference proteome</keyword>
<evidence type="ECO:0000256" key="4">
    <source>
        <dbReference type="SAM" id="Phobius"/>
    </source>
</evidence>
<dbReference type="OrthoDB" id="192832at2759"/>
<dbReference type="Pfam" id="PF26113">
    <property type="entry name" value="GH16_XgeA"/>
    <property type="match status" value="1"/>
</dbReference>
<dbReference type="GO" id="GO:0004553">
    <property type="term" value="F:hydrolase activity, hydrolyzing O-glycosyl compounds"/>
    <property type="evidence" value="ECO:0007669"/>
    <property type="project" value="InterPro"/>
</dbReference>